<dbReference type="EMBL" id="BAAAQT010000005">
    <property type="protein sequence ID" value="GAA2172570.1"/>
    <property type="molecule type" value="Genomic_DNA"/>
</dbReference>
<protein>
    <recommendedName>
        <fullName evidence="3">DNA-3-methyladenine glycosylase AlkA N-terminal domain-containing protein</fullName>
    </recommendedName>
</protein>
<name>A0ABP5MD60_9MICO</name>
<proteinExistence type="predicted"/>
<dbReference type="SUPFAM" id="SSF48150">
    <property type="entry name" value="DNA-glycosylase"/>
    <property type="match status" value="1"/>
</dbReference>
<dbReference type="SMART" id="SM01009">
    <property type="entry name" value="AlkA_N"/>
    <property type="match status" value="1"/>
</dbReference>
<dbReference type="PANTHER" id="PTHR43003:SF13">
    <property type="entry name" value="DNA-3-METHYLADENINE GLYCOSYLASE 2"/>
    <property type="match status" value="1"/>
</dbReference>
<evidence type="ECO:0000313" key="4">
    <source>
        <dbReference type="EMBL" id="GAA2172570.1"/>
    </source>
</evidence>
<dbReference type="InterPro" id="IPR037046">
    <property type="entry name" value="AlkA_N_sf"/>
</dbReference>
<organism evidence="4 5">
    <name type="scientific">Agrococcus versicolor</name>
    <dbReference type="NCBI Taxonomy" id="501482"/>
    <lineage>
        <taxon>Bacteria</taxon>
        <taxon>Bacillati</taxon>
        <taxon>Actinomycetota</taxon>
        <taxon>Actinomycetes</taxon>
        <taxon>Micrococcales</taxon>
        <taxon>Microbacteriaceae</taxon>
        <taxon>Agrococcus</taxon>
    </lineage>
</organism>
<evidence type="ECO:0000313" key="5">
    <source>
        <dbReference type="Proteomes" id="UP001501599"/>
    </source>
</evidence>
<dbReference type="Gene3D" id="1.10.340.30">
    <property type="entry name" value="Hypothetical protein, domain 2"/>
    <property type="match status" value="1"/>
</dbReference>
<dbReference type="PANTHER" id="PTHR43003">
    <property type="entry name" value="DNA-3-METHYLADENINE GLYCOSYLASE"/>
    <property type="match status" value="1"/>
</dbReference>
<dbReference type="SUPFAM" id="SSF55945">
    <property type="entry name" value="TATA-box binding protein-like"/>
    <property type="match status" value="1"/>
</dbReference>
<evidence type="ECO:0000256" key="2">
    <source>
        <dbReference type="ARBA" id="ARBA00023204"/>
    </source>
</evidence>
<feature type="domain" description="DNA-3-methyladenine glycosylase AlkA N-terminal" evidence="3">
    <location>
        <begin position="2"/>
        <end position="113"/>
    </location>
</feature>
<sequence>MIVGLDPAPILAWLAPRAIDGIEAVDASGYRRTLRTPSGVVVAAAAVDARSASGVRLEGGTAAVEALRDVFALDVDAAEADARVAWAADRHGIPALAASIAAAPLLRAPGCADPHEMTYRAVVGQQISVAAATGQLRLLAALGDAQEQPVDGLRRLFPTDAQVAAGALGVLRGPRARSETVARVAAALEAGELVIERGIDLERMRAQLVALRGIGPWTAGYVSLRLGDPDVLLLGDSAVRAGALALGIVDLPALAADVAPWRTHLMLHCWRASAP</sequence>
<keyword evidence="1" id="KW-0227">DNA damage</keyword>
<dbReference type="InterPro" id="IPR010316">
    <property type="entry name" value="AlkA_N"/>
</dbReference>
<dbReference type="Gene3D" id="3.30.310.20">
    <property type="entry name" value="DNA-3-methyladenine glycosylase AlkA, N-terminal domain"/>
    <property type="match status" value="1"/>
</dbReference>
<accession>A0ABP5MD60</accession>
<dbReference type="RefSeq" id="WP_344341311.1">
    <property type="nucleotide sequence ID" value="NZ_BAAAQT010000005.1"/>
</dbReference>
<dbReference type="InterPro" id="IPR011257">
    <property type="entry name" value="DNA_glycosylase"/>
</dbReference>
<gene>
    <name evidence="4" type="ORF">GCM10009846_11060</name>
</gene>
<keyword evidence="2" id="KW-0234">DNA repair</keyword>
<comment type="caution">
    <text evidence="4">The sequence shown here is derived from an EMBL/GenBank/DDBJ whole genome shotgun (WGS) entry which is preliminary data.</text>
</comment>
<evidence type="ECO:0000256" key="1">
    <source>
        <dbReference type="ARBA" id="ARBA00022763"/>
    </source>
</evidence>
<dbReference type="Proteomes" id="UP001501599">
    <property type="component" value="Unassembled WGS sequence"/>
</dbReference>
<keyword evidence="5" id="KW-1185">Reference proteome</keyword>
<dbReference type="InterPro" id="IPR051912">
    <property type="entry name" value="Alkylbase_DNA_Glycosylase/TA"/>
</dbReference>
<reference evidence="5" key="1">
    <citation type="journal article" date="2019" name="Int. J. Syst. Evol. Microbiol.">
        <title>The Global Catalogue of Microorganisms (GCM) 10K type strain sequencing project: providing services to taxonomists for standard genome sequencing and annotation.</title>
        <authorList>
            <consortium name="The Broad Institute Genomics Platform"/>
            <consortium name="The Broad Institute Genome Sequencing Center for Infectious Disease"/>
            <person name="Wu L."/>
            <person name="Ma J."/>
        </authorList>
    </citation>
    <scope>NUCLEOTIDE SEQUENCE [LARGE SCALE GENOMIC DNA]</scope>
    <source>
        <strain evidence="5">JCM 16026</strain>
    </source>
</reference>
<dbReference type="Pfam" id="PF06029">
    <property type="entry name" value="AlkA_N"/>
    <property type="match status" value="1"/>
</dbReference>
<evidence type="ECO:0000259" key="3">
    <source>
        <dbReference type="SMART" id="SM01009"/>
    </source>
</evidence>